<feature type="transmembrane region" description="Helical" evidence="3">
    <location>
        <begin position="83"/>
        <end position="106"/>
    </location>
</feature>
<dbReference type="GO" id="GO:0030976">
    <property type="term" value="F:thiamine pyrophosphate binding"/>
    <property type="evidence" value="ECO:0007669"/>
    <property type="project" value="InterPro"/>
</dbReference>
<accession>G1XVC2</accession>
<sequence length="205" mass="21043">MTIRTMTHSPQNKAAAIAEIIGASGDTPIVFTTGYACRIANDIQDKPGHFYMLGSMGLAGCVAVGVAAGLSRPVIVVDGDGSLAMNPGVLLLAAEFTGLPLIHVVLDDRAYSSTGAQPTPPVGNIESWAASLGYLVLSPPLAGGVGSVVAGLLAGELTRPHLLRLPVAPDGRNVPGRIEGRLSGYAARFRTHCRGLRAGSELPVV</sequence>
<keyword evidence="3" id="KW-0812">Transmembrane</keyword>
<dbReference type="AlphaFoldDB" id="G1XVC2"/>
<reference evidence="5" key="3">
    <citation type="submission" date="2002-06" db="EMBL/GenBank/DDBJ databases">
        <authorList>
            <person name="Wang Z.-X."/>
            <person name="Li S.-M."/>
            <person name="Heide L."/>
        </authorList>
    </citation>
    <scope>NUCLEOTIDE SEQUENCE</scope>
    <source>
        <strain evidence="5">DSM 40489</strain>
    </source>
</reference>
<keyword evidence="3" id="KW-1133">Transmembrane helix</keyword>
<dbReference type="InterPro" id="IPR029061">
    <property type="entry name" value="THDP-binding"/>
</dbReference>
<evidence type="ECO:0000313" key="5">
    <source>
        <dbReference type="EMBL" id="AEO99211.1"/>
    </source>
</evidence>
<dbReference type="PANTHER" id="PTHR42818:SF1">
    <property type="entry name" value="SULFOPYRUVATE DECARBOXYLASE"/>
    <property type="match status" value="1"/>
</dbReference>
<evidence type="ECO:0000256" key="1">
    <source>
        <dbReference type="ARBA" id="ARBA00022793"/>
    </source>
</evidence>
<dbReference type="EMBL" id="AF235050">
    <property type="protein sequence ID" value="AEO99211.1"/>
    <property type="molecule type" value="Genomic_DNA"/>
</dbReference>
<dbReference type="Pfam" id="PF02775">
    <property type="entry name" value="TPP_enzyme_C"/>
    <property type="match status" value="1"/>
</dbReference>
<dbReference type="GO" id="GO:0016831">
    <property type="term" value="F:carboxy-lyase activity"/>
    <property type="evidence" value="ECO:0007669"/>
    <property type="project" value="UniProtKB-KW"/>
</dbReference>
<dbReference type="Gene3D" id="3.40.50.970">
    <property type="match status" value="1"/>
</dbReference>
<feature type="domain" description="Thiamine pyrophosphate enzyme TPP-binding" evidence="4">
    <location>
        <begin position="46"/>
        <end position="123"/>
    </location>
</feature>
<dbReference type="InterPro" id="IPR011766">
    <property type="entry name" value="TPP_enzyme_TPP-bd"/>
</dbReference>
<reference evidence="5" key="2">
    <citation type="journal article" date="2000" name="Antimicrob. Agents Chemother.">
        <title>Identification of the coumermycin A(1) biosynthetic gene cluster of Streptomyces rishiriensis DSM 40489.</title>
        <authorList>
            <person name="Wang Z.X."/>
            <person name="Li S.M."/>
            <person name="Heide L."/>
        </authorList>
    </citation>
    <scope>NUCLEOTIDE SEQUENCE</scope>
    <source>
        <strain evidence="5">DSM 40489</strain>
    </source>
</reference>
<keyword evidence="3" id="KW-0472">Membrane</keyword>
<reference evidence="5" key="1">
    <citation type="submission" date="1999-11" db="EMBL/GenBank/DDBJ databases">
        <authorList>
            <person name="Scmutz E."/>
            <person name="Muehlenweg A."/>
            <person name="Wang Z.-X."/>
            <person name="Li S.-M."/>
            <person name="Heide L."/>
        </authorList>
    </citation>
    <scope>NUCLEOTIDE SEQUENCE</scope>
    <source>
        <strain evidence="5">DSM 40489</strain>
    </source>
</reference>
<feature type="transmembrane region" description="Helical" evidence="3">
    <location>
        <begin position="50"/>
        <end position="71"/>
    </location>
</feature>
<dbReference type="CDD" id="cd02001">
    <property type="entry name" value="TPP_ComE_PpyrDC"/>
    <property type="match status" value="1"/>
</dbReference>
<organism evidence="5">
    <name type="scientific">Streptomyces rishiriensis</name>
    <dbReference type="NCBI Taxonomy" id="68264"/>
    <lineage>
        <taxon>Bacteria</taxon>
        <taxon>Bacillati</taxon>
        <taxon>Actinomycetota</taxon>
        <taxon>Actinomycetes</taxon>
        <taxon>Kitasatosporales</taxon>
        <taxon>Streptomycetaceae</taxon>
        <taxon>Streptomyces</taxon>
    </lineage>
</organism>
<evidence type="ECO:0000259" key="4">
    <source>
        <dbReference type="Pfam" id="PF02775"/>
    </source>
</evidence>
<dbReference type="InterPro" id="IPR051818">
    <property type="entry name" value="TPP_dependent_decarboxylase"/>
</dbReference>
<evidence type="ECO:0000256" key="2">
    <source>
        <dbReference type="ARBA" id="ARBA00023239"/>
    </source>
</evidence>
<name>G1XVC2_STRRH</name>
<proteinExistence type="predicted"/>
<reference evidence="5" key="5">
    <citation type="submission" date="2011-09" db="EMBL/GenBank/DDBJ databases">
        <authorList>
            <person name="Siebenberg S."/>
            <person name="Heide L."/>
        </authorList>
    </citation>
    <scope>NUCLEOTIDE SEQUENCE</scope>
    <source>
        <strain evidence="5">DSM 40489</strain>
    </source>
</reference>
<keyword evidence="2" id="KW-0456">Lyase</keyword>
<keyword evidence="1" id="KW-0210">Decarboxylase</keyword>
<evidence type="ECO:0000256" key="3">
    <source>
        <dbReference type="SAM" id="Phobius"/>
    </source>
</evidence>
<gene>
    <name evidence="5" type="primary">couR2b</name>
</gene>
<dbReference type="SUPFAM" id="SSF52518">
    <property type="entry name" value="Thiamin diphosphate-binding fold (THDP-binding)"/>
    <property type="match status" value="1"/>
</dbReference>
<reference evidence="5" key="4">
    <citation type="journal article" date="2003" name="Antimicrob. Agents Chemother.">
        <title>Resistance genes of aminocoumarin producers: two type II topoisomerase genes confer resistance against coumermycin A1 and clorobiocin.</title>
        <authorList>
            <person name="Schmutz E."/>
            <person name="Muhlenweg A."/>
            <person name="Li S.M."/>
            <person name="Heide L."/>
        </authorList>
    </citation>
    <scope>NUCLEOTIDE SEQUENCE</scope>
    <source>
        <strain evidence="5">DSM 40489</strain>
    </source>
</reference>
<dbReference type="PANTHER" id="PTHR42818">
    <property type="entry name" value="SULFOPYRUVATE DECARBOXYLASE SUBUNIT ALPHA"/>
    <property type="match status" value="1"/>
</dbReference>
<protein>
    <submittedName>
        <fullName evidence="5">Decarboxylase subunit</fullName>
    </submittedName>
</protein>
<dbReference type="GO" id="GO:0000287">
    <property type="term" value="F:magnesium ion binding"/>
    <property type="evidence" value="ECO:0007669"/>
    <property type="project" value="UniProtKB-ARBA"/>
</dbReference>